<evidence type="ECO:0000313" key="2">
    <source>
        <dbReference type="EMBL" id="QJA93049.1"/>
    </source>
</evidence>
<organism evidence="2">
    <name type="scientific">viral metagenome</name>
    <dbReference type="NCBI Taxonomy" id="1070528"/>
    <lineage>
        <taxon>unclassified sequences</taxon>
        <taxon>metagenomes</taxon>
        <taxon>organismal metagenomes</taxon>
    </lineage>
</organism>
<dbReference type="AlphaFoldDB" id="A0A6M3LFA0"/>
<sequence>MVSLNVRSEHTETQYVYKFEASGSKSQAGQIWHQLGENGYWHVFSLGGNETFFFDHETGKFGWEWRLSKKLGWEGLKEAWYVESEGQKSGVVEFKYGDSMGFGNLGLVGAAALGLAVLFVVLRK</sequence>
<proteinExistence type="predicted"/>
<gene>
    <name evidence="2" type="ORF">MM415B04386_0005</name>
</gene>
<accession>A0A6M3LFA0</accession>
<keyword evidence="1" id="KW-0812">Transmembrane</keyword>
<feature type="transmembrane region" description="Helical" evidence="1">
    <location>
        <begin position="102"/>
        <end position="122"/>
    </location>
</feature>
<keyword evidence="1" id="KW-0472">Membrane</keyword>
<evidence type="ECO:0000256" key="1">
    <source>
        <dbReference type="SAM" id="Phobius"/>
    </source>
</evidence>
<protein>
    <submittedName>
        <fullName evidence="2">Uncharacterized protein</fullName>
    </submittedName>
</protein>
<reference evidence="2" key="1">
    <citation type="submission" date="2020-03" db="EMBL/GenBank/DDBJ databases">
        <title>The deep terrestrial virosphere.</title>
        <authorList>
            <person name="Holmfeldt K."/>
            <person name="Nilsson E."/>
            <person name="Simone D."/>
            <person name="Lopez-Fernandez M."/>
            <person name="Wu X."/>
            <person name="de Brujin I."/>
            <person name="Lundin D."/>
            <person name="Andersson A."/>
            <person name="Bertilsson S."/>
            <person name="Dopson M."/>
        </authorList>
    </citation>
    <scope>NUCLEOTIDE SEQUENCE</scope>
    <source>
        <strain evidence="2">MM415B04386</strain>
    </source>
</reference>
<keyword evidence="1" id="KW-1133">Transmembrane helix</keyword>
<dbReference type="EMBL" id="MT143118">
    <property type="protein sequence ID" value="QJA93049.1"/>
    <property type="molecule type" value="Genomic_DNA"/>
</dbReference>
<name>A0A6M3LFA0_9ZZZZ</name>